<dbReference type="RefSeq" id="WP_177679700.1">
    <property type="nucleotide sequence ID" value="NZ_JACRSU010000001.1"/>
</dbReference>
<feature type="transmembrane region" description="Helical" evidence="5">
    <location>
        <begin position="68"/>
        <end position="87"/>
    </location>
</feature>
<keyword evidence="4 5" id="KW-0472">Membrane</keyword>
<feature type="transmembrane region" description="Helical" evidence="5">
    <location>
        <begin position="192"/>
        <end position="210"/>
    </location>
</feature>
<evidence type="ECO:0000256" key="5">
    <source>
        <dbReference type="SAM" id="Phobius"/>
    </source>
</evidence>
<dbReference type="InterPro" id="IPR003810">
    <property type="entry name" value="Mntp/YtaF"/>
</dbReference>
<organism evidence="6 7">
    <name type="scientific">Congzhengia minquanensis</name>
    <dbReference type="NCBI Taxonomy" id="2763657"/>
    <lineage>
        <taxon>Bacteria</taxon>
        <taxon>Bacillati</taxon>
        <taxon>Bacillota</taxon>
        <taxon>Clostridia</taxon>
        <taxon>Eubacteriales</taxon>
        <taxon>Oscillospiraceae</taxon>
        <taxon>Congzhengia</taxon>
    </lineage>
</organism>
<feature type="transmembrane region" description="Helical" evidence="5">
    <location>
        <begin position="138"/>
        <end position="158"/>
    </location>
</feature>
<feature type="transmembrane region" description="Helical" evidence="5">
    <location>
        <begin position="6"/>
        <end position="28"/>
    </location>
</feature>
<evidence type="ECO:0000313" key="6">
    <source>
        <dbReference type="EMBL" id="MBC8540102.1"/>
    </source>
</evidence>
<gene>
    <name evidence="6" type="primary">ytaF</name>
    <name evidence="6" type="ORF">H8698_03810</name>
</gene>
<dbReference type="NCBIfam" id="TIGR02840">
    <property type="entry name" value="spore_YtaF"/>
    <property type="match status" value="1"/>
</dbReference>
<dbReference type="AlphaFoldDB" id="A0A926DLU5"/>
<dbReference type="PANTHER" id="PTHR35529:SF2">
    <property type="entry name" value="SPORULATION PROTEIN YTAF-RELATED"/>
    <property type="match status" value="1"/>
</dbReference>
<feature type="transmembrane region" description="Helical" evidence="5">
    <location>
        <begin position="164"/>
        <end position="185"/>
    </location>
</feature>
<accession>A0A926DLU5</accession>
<name>A0A926DLU5_9FIRM</name>
<dbReference type="InterPro" id="IPR014205">
    <property type="entry name" value="Spore_YtaF"/>
</dbReference>
<keyword evidence="7" id="KW-1185">Reference proteome</keyword>
<comment type="caution">
    <text evidence="6">The sequence shown here is derived from an EMBL/GenBank/DDBJ whole genome shotgun (WGS) entry which is preliminary data.</text>
</comment>
<feature type="transmembrane region" description="Helical" evidence="5">
    <location>
        <begin position="35"/>
        <end position="56"/>
    </location>
</feature>
<dbReference type="Proteomes" id="UP000611762">
    <property type="component" value="Unassembled WGS sequence"/>
</dbReference>
<evidence type="ECO:0000256" key="4">
    <source>
        <dbReference type="ARBA" id="ARBA00023136"/>
    </source>
</evidence>
<dbReference type="PANTHER" id="PTHR35529">
    <property type="entry name" value="MANGANESE EFFLUX PUMP MNTP-RELATED"/>
    <property type="match status" value="1"/>
</dbReference>
<keyword evidence="3 5" id="KW-1133">Transmembrane helix</keyword>
<keyword evidence="2 5" id="KW-0812">Transmembrane</keyword>
<evidence type="ECO:0000256" key="2">
    <source>
        <dbReference type="ARBA" id="ARBA00022692"/>
    </source>
</evidence>
<dbReference type="EMBL" id="JACRSU010000001">
    <property type="protein sequence ID" value="MBC8540102.1"/>
    <property type="molecule type" value="Genomic_DNA"/>
</dbReference>
<dbReference type="Pfam" id="PF02659">
    <property type="entry name" value="Mntp"/>
    <property type="match status" value="1"/>
</dbReference>
<protein>
    <submittedName>
        <fullName evidence="6">Sporulation membrane protein YtaF</fullName>
    </submittedName>
</protein>
<evidence type="ECO:0000256" key="1">
    <source>
        <dbReference type="ARBA" id="ARBA00022475"/>
    </source>
</evidence>
<sequence>MHIFFSGFEAVVLALVLSLDAFVVSFAYGADKIKIPAVSVLIINVLCSFILGVSMLAGEFFKQLIPQWLEIAISFTILFLLGLATLFDSVTKAMIRKHNSIKKQIHFNMFQFRCVLSIYADPDKADSDRSKTISPGEAASLAAALSLDGAAVGFGAALGSISPWAVVACSLVTNALAVMLGWFFGNKAAQKIPFNLSWVSGAILIMLAISKLF</sequence>
<evidence type="ECO:0000313" key="7">
    <source>
        <dbReference type="Proteomes" id="UP000611762"/>
    </source>
</evidence>
<proteinExistence type="predicted"/>
<keyword evidence="1" id="KW-1003">Cell membrane</keyword>
<reference evidence="6" key="1">
    <citation type="submission" date="2020-08" db="EMBL/GenBank/DDBJ databases">
        <title>Genome public.</title>
        <authorList>
            <person name="Liu C."/>
            <person name="Sun Q."/>
        </authorList>
    </citation>
    <scope>NUCLEOTIDE SEQUENCE</scope>
    <source>
        <strain evidence="6">H8</strain>
    </source>
</reference>
<evidence type="ECO:0000256" key="3">
    <source>
        <dbReference type="ARBA" id="ARBA00022989"/>
    </source>
</evidence>